<comment type="caution">
    <text evidence="4">The sequence shown here is derived from an EMBL/GenBank/DDBJ whole genome shotgun (WGS) entry which is preliminary data.</text>
</comment>
<evidence type="ECO:0000313" key="4">
    <source>
        <dbReference type="EMBL" id="KAK7172532.1"/>
    </source>
</evidence>
<feature type="chain" id="PRO_5042921705" description="Sulfurtransferase" evidence="2">
    <location>
        <begin position="25"/>
        <end position="170"/>
    </location>
</feature>
<dbReference type="Pfam" id="PF00581">
    <property type="entry name" value="Rhodanese"/>
    <property type="match status" value="1"/>
</dbReference>
<dbReference type="EMBL" id="JAYKXH010000003">
    <property type="protein sequence ID" value="KAK7172532.1"/>
    <property type="molecule type" value="Genomic_DNA"/>
</dbReference>
<proteinExistence type="predicted"/>
<accession>A0AAN9DFX7</accession>
<sequence length="170" mass="18977">MNTVMRVSSGVRALVALLLLSVSADQCDNGADNCDKWTKTSNSQPLNTDGVVTYEQLKLMMSTGSVQLVDVREPDELEAGFIPGASNIPLGEVEPALRLSPDQFRERYGVTKPHREDSDFVLYCTRGIRSLTALETARSLGYTRARHYAGGFNEWLQREDLRAERVEHET</sequence>
<protein>
    <recommendedName>
        <fullName evidence="1">Sulfurtransferase</fullName>
    </recommendedName>
</protein>
<keyword evidence="5" id="KW-1185">Reference proteome</keyword>
<dbReference type="InterPro" id="IPR036873">
    <property type="entry name" value="Rhodanese-like_dom_sf"/>
</dbReference>
<gene>
    <name evidence="4" type="ORF">R3I93_002598</name>
</gene>
<feature type="domain" description="Rhodanese" evidence="3">
    <location>
        <begin position="62"/>
        <end position="164"/>
    </location>
</feature>
<dbReference type="GO" id="GO:0004792">
    <property type="term" value="F:thiosulfate-cyanide sulfurtransferase activity"/>
    <property type="evidence" value="ECO:0007669"/>
    <property type="project" value="InterPro"/>
</dbReference>
<organism evidence="4 5">
    <name type="scientific">Phoxinus phoxinus</name>
    <name type="common">Eurasian minnow</name>
    <dbReference type="NCBI Taxonomy" id="58324"/>
    <lineage>
        <taxon>Eukaryota</taxon>
        <taxon>Metazoa</taxon>
        <taxon>Chordata</taxon>
        <taxon>Craniata</taxon>
        <taxon>Vertebrata</taxon>
        <taxon>Euteleostomi</taxon>
        <taxon>Actinopterygii</taxon>
        <taxon>Neopterygii</taxon>
        <taxon>Teleostei</taxon>
        <taxon>Ostariophysi</taxon>
        <taxon>Cypriniformes</taxon>
        <taxon>Leuciscidae</taxon>
        <taxon>Phoxininae</taxon>
        <taxon>Phoxinus</taxon>
    </lineage>
</organism>
<evidence type="ECO:0000256" key="2">
    <source>
        <dbReference type="SAM" id="SignalP"/>
    </source>
</evidence>
<evidence type="ECO:0000259" key="3">
    <source>
        <dbReference type="PROSITE" id="PS50206"/>
    </source>
</evidence>
<dbReference type="SUPFAM" id="SSF52821">
    <property type="entry name" value="Rhodanese/Cell cycle control phosphatase"/>
    <property type="match status" value="1"/>
</dbReference>
<keyword evidence="1" id="KW-0808">Transferase</keyword>
<dbReference type="PROSITE" id="PS50206">
    <property type="entry name" value="RHODANESE_3"/>
    <property type="match status" value="1"/>
</dbReference>
<dbReference type="InterPro" id="IPR001307">
    <property type="entry name" value="Thiosulphate_STrfase_CS"/>
</dbReference>
<dbReference type="Proteomes" id="UP001364617">
    <property type="component" value="Unassembled WGS sequence"/>
</dbReference>
<feature type="signal peptide" evidence="2">
    <location>
        <begin position="1"/>
        <end position="24"/>
    </location>
</feature>
<dbReference type="PANTHER" id="PTHR44086:SF4">
    <property type="entry name" value="THIOSULFATE SULFURTRANSFERASE_RHODANESE-LIKE DOMAIN-CONTAINING PROTEIN 1-RELATED"/>
    <property type="match status" value="1"/>
</dbReference>
<dbReference type="PROSITE" id="PS00683">
    <property type="entry name" value="RHODANESE_2"/>
    <property type="match status" value="1"/>
</dbReference>
<dbReference type="Gene3D" id="3.40.250.10">
    <property type="entry name" value="Rhodanese-like domain"/>
    <property type="match status" value="1"/>
</dbReference>
<evidence type="ECO:0000256" key="1">
    <source>
        <dbReference type="RuleBase" id="RU000507"/>
    </source>
</evidence>
<dbReference type="SMART" id="SM00450">
    <property type="entry name" value="RHOD"/>
    <property type="match status" value="1"/>
</dbReference>
<evidence type="ECO:0000313" key="5">
    <source>
        <dbReference type="Proteomes" id="UP001364617"/>
    </source>
</evidence>
<dbReference type="InterPro" id="IPR001763">
    <property type="entry name" value="Rhodanese-like_dom"/>
</dbReference>
<reference evidence="4 5" key="1">
    <citation type="submission" date="2024-02" db="EMBL/GenBank/DDBJ databases">
        <title>Chromosome-level genome assembly of the Eurasian Minnow (Phoxinus phoxinus).</title>
        <authorList>
            <person name="Oriowo T.O."/>
            <person name="Martin S."/>
            <person name="Stange M."/>
            <person name="Chrysostomakis Y."/>
            <person name="Brown T."/>
            <person name="Winkler S."/>
            <person name="Kukowka S."/>
            <person name="Myers E.W."/>
            <person name="Bohne A."/>
        </authorList>
    </citation>
    <scope>NUCLEOTIDE SEQUENCE [LARGE SCALE GENOMIC DNA]</scope>
    <source>
        <strain evidence="4">ZFMK-TIS-60720</strain>
        <tissue evidence="4">Whole Organism</tissue>
    </source>
</reference>
<dbReference type="PANTHER" id="PTHR44086">
    <property type="entry name" value="THIOSULFATE SULFURTRANSFERASE RDL2, MITOCHONDRIAL-RELATED"/>
    <property type="match status" value="1"/>
</dbReference>
<keyword evidence="2" id="KW-0732">Signal</keyword>
<name>A0AAN9DFX7_9TELE</name>
<dbReference type="AlphaFoldDB" id="A0AAN9DFX7"/>